<evidence type="ECO:0000256" key="3">
    <source>
        <dbReference type="SAM" id="SignalP"/>
    </source>
</evidence>
<feature type="chain" id="PRO_5034652645" evidence="3">
    <location>
        <begin position="25"/>
        <end position="692"/>
    </location>
</feature>
<evidence type="ECO:0000256" key="1">
    <source>
        <dbReference type="SAM" id="MobiDB-lite"/>
    </source>
</evidence>
<feature type="signal peptide" evidence="3">
    <location>
        <begin position="1"/>
        <end position="24"/>
    </location>
</feature>
<keyword evidence="2" id="KW-0472">Membrane</keyword>
<feature type="transmembrane region" description="Helical" evidence="2">
    <location>
        <begin position="351"/>
        <end position="372"/>
    </location>
</feature>
<dbReference type="GO" id="GO:0005783">
    <property type="term" value="C:endoplasmic reticulum"/>
    <property type="evidence" value="ECO:0007669"/>
    <property type="project" value="TreeGrafter"/>
</dbReference>
<dbReference type="GO" id="GO:0004842">
    <property type="term" value="F:ubiquitin-protein transferase activity"/>
    <property type="evidence" value="ECO:0007669"/>
    <property type="project" value="InterPro"/>
</dbReference>
<feature type="transmembrane region" description="Helical" evidence="2">
    <location>
        <begin position="408"/>
        <end position="427"/>
    </location>
</feature>
<feature type="region of interest" description="Disordered" evidence="1">
    <location>
        <begin position="607"/>
        <end position="631"/>
    </location>
</feature>
<evidence type="ECO:0000313" key="5">
    <source>
        <dbReference type="Proteomes" id="UP000694388"/>
    </source>
</evidence>
<keyword evidence="2" id="KW-0812">Transmembrane</keyword>
<feature type="compositionally biased region" description="Polar residues" evidence="1">
    <location>
        <begin position="660"/>
        <end position="681"/>
    </location>
</feature>
<reference evidence="4" key="2">
    <citation type="submission" date="2025-09" db="UniProtKB">
        <authorList>
            <consortium name="Ensembl"/>
        </authorList>
    </citation>
    <scope>IDENTIFICATION</scope>
</reference>
<dbReference type="GeneTree" id="ENSGT00390000006413"/>
<keyword evidence="5" id="KW-1185">Reference proteome</keyword>
<sequence>MWARLLLLLLYLCLLFLLARLLEAAAWCSSAEFALRLTDPMELSLRRLRVLLESRGLSFGATLGRADAGRLLESSGEVTEGELYSALKERQDEGDVQRSTDFTGELHFFEQVEDSKDSVWLVQVTAIVHFEVVQKVSRFGIRTGTFHCSMDPRSVVVPPRWLRTTHHLSLPLRKFQGMPLEARNILEWVHSIAAKRISTARSPASLHARLKERNAQSWPLISVLLLAPLQHPPLFFAALAARFSGRMDFLFVDMRGWSTKDVEHCSDKLGVTRFPAYLVQTPEGTYIYGTRRGEHHNLRCLDLFLRFLQPEVNDLFLLSLGLLNGIAWLDIFLTCGAAVKRFAILIRSLGSSNILFLLSWLPLLGFLQLPLLQPCHELALKLIRYASIGEAAAWLRADWLFYSSHHGLLLVTYLGLGLLVSVITRLIRARSGIPQNSTASENNLEWLSSLWVSYSNFLFQPHIRPFAPSRLLNEDLDIGLAMFQRIAVPDLLLRASIPTTYIKELFSWEHRLCLHHRQNSSGNNDDLDCDTKALQEAPSHSPSSRAPAESFRDSLPQNTTPPDPSHSACTAEPGQGRPRKNSEDVPPENVAFVRTCTCGTRRADCKKRQSTDGISDGSKTRRGGRVASTSLVDPESTAAWKRSNQRRSCRCAFPGDPSCRTGSTRPCGANTSRSTSPSCVSCQRDGVKYNPP</sequence>
<dbReference type="PANTHER" id="PTHR15302:SF0">
    <property type="entry name" value="E3 UBIQUITIN-PROTEIN LIGASE RNF103"/>
    <property type="match status" value="1"/>
</dbReference>
<dbReference type="PANTHER" id="PTHR15302">
    <property type="entry name" value="E3 UBIQUITIN-PROTEIN LIGASE RNF103"/>
    <property type="match status" value="1"/>
</dbReference>
<organism evidence="4 5">
    <name type="scientific">Eptatretus burgeri</name>
    <name type="common">Inshore hagfish</name>
    <dbReference type="NCBI Taxonomy" id="7764"/>
    <lineage>
        <taxon>Eukaryota</taxon>
        <taxon>Metazoa</taxon>
        <taxon>Chordata</taxon>
        <taxon>Craniata</taxon>
        <taxon>Vertebrata</taxon>
        <taxon>Cyclostomata</taxon>
        <taxon>Myxini</taxon>
        <taxon>Myxiniformes</taxon>
        <taxon>Myxinidae</taxon>
        <taxon>Eptatretinae</taxon>
        <taxon>Eptatretus</taxon>
    </lineage>
</organism>
<feature type="compositionally biased region" description="Low complexity" evidence="1">
    <location>
        <begin position="537"/>
        <end position="549"/>
    </location>
</feature>
<feature type="region of interest" description="Disordered" evidence="1">
    <location>
        <begin position="657"/>
        <end position="692"/>
    </location>
</feature>
<evidence type="ECO:0000256" key="2">
    <source>
        <dbReference type="SAM" id="Phobius"/>
    </source>
</evidence>
<dbReference type="GO" id="GO:0016567">
    <property type="term" value="P:protein ubiquitination"/>
    <property type="evidence" value="ECO:0007669"/>
    <property type="project" value="InterPro"/>
</dbReference>
<keyword evidence="3" id="KW-0732">Signal</keyword>
<dbReference type="Proteomes" id="UP000694388">
    <property type="component" value="Unplaced"/>
</dbReference>
<feature type="region of interest" description="Disordered" evidence="1">
    <location>
        <begin position="535"/>
        <end position="586"/>
    </location>
</feature>
<accession>A0A8C4X1H9</accession>
<evidence type="ECO:0000313" key="4">
    <source>
        <dbReference type="Ensembl" id="ENSEBUP00000026573.1"/>
    </source>
</evidence>
<proteinExistence type="predicted"/>
<reference evidence="4" key="1">
    <citation type="submission" date="2025-08" db="UniProtKB">
        <authorList>
            <consortium name="Ensembl"/>
        </authorList>
    </citation>
    <scope>IDENTIFICATION</scope>
</reference>
<dbReference type="Ensembl" id="ENSEBUT00000027149.1">
    <property type="protein sequence ID" value="ENSEBUP00000026573.1"/>
    <property type="gene ID" value="ENSEBUG00000016360.1"/>
</dbReference>
<dbReference type="GO" id="GO:0036503">
    <property type="term" value="P:ERAD pathway"/>
    <property type="evidence" value="ECO:0007669"/>
    <property type="project" value="TreeGrafter"/>
</dbReference>
<protein>
    <submittedName>
        <fullName evidence="4">Ring finger protein 103</fullName>
    </submittedName>
</protein>
<name>A0A8C4X1H9_EPTBU</name>
<keyword evidence="2" id="KW-1133">Transmembrane helix</keyword>
<dbReference type="InterPro" id="IPR042494">
    <property type="entry name" value="RNF103"/>
</dbReference>
<feature type="transmembrane region" description="Helical" evidence="2">
    <location>
        <begin position="315"/>
        <end position="339"/>
    </location>
</feature>
<dbReference type="AlphaFoldDB" id="A0A8C4X1H9"/>